<dbReference type="Gene3D" id="3.30.2010.10">
    <property type="entry name" value="Metalloproteases ('zincins'), catalytic domain"/>
    <property type="match status" value="1"/>
</dbReference>
<gene>
    <name evidence="9" type="ORF">AWC23_06215</name>
</gene>
<accession>A0AAJ3NSA9</accession>
<name>A0AAJ3NSA9_9MYCO</name>
<keyword evidence="7" id="KW-0812">Transmembrane</keyword>
<dbReference type="Proteomes" id="UP000193387">
    <property type="component" value="Unassembled WGS sequence"/>
</dbReference>
<keyword evidence="4 6" id="KW-0862">Zinc</keyword>
<comment type="similarity">
    <text evidence="6">Belongs to the peptidase M48 family.</text>
</comment>
<dbReference type="InterPro" id="IPR001915">
    <property type="entry name" value="Peptidase_M48"/>
</dbReference>
<dbReference type="GO" id="GO:0046872">
    <property type="term" value="F:metal ion binding"/>
    <property type="evidence" value="ECO:0007669"/>
    <property type="project" value="UniProtKB-KW"/>
</dbReference>
<keyword evidence="7" id="KW-0472">Membrane</keyword>
<feature type="transmembrane region" description="Helical" evidence="7">
    <location>
        <begin position="240"/>
        <end position="264"/>
    </location>
</feature>
<feature type="domain" description="Peptidase M48" evidence="8">
    <location>
        <begin position="120"/>
        <end position="202"/>
    </location>
</feature>
<dbReference type="GO" id="GO:0004222">
    <property type="term" value="F:metalloendopeptidase activity"/>
    <property type="evidence" value="ECO:0007669"/>
    <property type="project" value="InterPro"/>
</dbReference>
<sequence length="311" mass="31795">MSVAACLFLYGVLASVAGAPLLRRLTRDGQMPRFGVTVWVAAICSVLIAWLTATALVVLDVARTWVQPAAALLPCISRLHAAVAEQAGVASHVTLAAVAAAATGVAAACGIRLLLTLIRLRARAHEHAESVRMVGRHNEFGGVVVVDAGEPAAYCVAGRPPAIVVTSGALSTLDETELGAVLAHERAHLAGRHTHLSAALRGLALVFPFLPLMTQGAAEVSRLLEMCADDAAVRQYGRRALLSGLITLAGATPAPALGAATVAVMARAERLMSPPSRRTGARAALTALAALAAGPLITVALTAACRVMCGG</sequence>
<dbReference type="PANTHER" id="PTHR34978">
    <property type="entry name" value="POSSIBLE SENSOR-TRANSDUCER PROTEIN BLAR"/>
    <property type="match status" value="1"/>
</dbReference>
<reference evidence="9 10" key="1">
    <citation type="submission" date="2016-01" db="EMBL/GenBank/DDBJ databases">
        <title>The new phylogeny of the genus Mycobacterium.</title>
        <authorList>
            <person name="Tarcisio F."/>
            <person name="Conor M."/>
            <person name="Antonella G."/>
            <person name="Elisabetta G."/>
            <person name="Giulia F.S."/>
            <person name="Sara T."/>
            <person name="Anna F."/>
            <person name="Clotilde B."/>
            <person name="Roberto B."/>
            <person name="Veronica D.S."/>
            <person name="Fabio R."/>
            <person name="Monica P."/>
            <person name="Olivier J."/>
            <person name="Enrico T."/>
            <person name="Nicola S."/>
        </authorList>
    </citation>
    <scope>NUCLEOTIDE SEQUENCE [LARGE SCALE GENOMIC DNA]</scope>
    <source>
        <strain evidence="9 10">DSM 44616</strain>
    </source>
</reference>
<evidence type="ECO:0000256" key="6">
    <source>
        <dbReference type="RuleBase" id="RU003983"/>
    </source>
</evidence>
<evidence type="ECO:0000256" key="5">
    <source>
        <dbReference type="ARBA" id="ARBA00023049"/>
    </source>
</evidence>
<keyword evidence="3 6" id="KW-0378">Hydrolase</keyword>
<keyword evidence="1 6" id="KW-0645">Protease</keyword>
<comment type="cofactor">
    <cofactor evidence="6">
        <name>Zn(2+)</name>
        <dbReference type="ChEBI" id="CHEBI:29105"/>
    </cofactor>
    <text evidence="6">Binds 1 zinc ion per subunit.</text>
</comment>
<evidence type="ECO:0000313" key="10">
    <source>
        <dbReference type="Proteomes" id="UP000193387"/>
    </source>
</evidence>
<dbReference type="RefSeq" id="WP_085254455.1">
    <property type="nucleotide sequence ID" value="NZ_AP022573.1"/>
</dbReference>
<dbReference type="GO" id="GO:0006508">
    <property type="term" value="P:proteolysis"/>
    <property type="evidence" value="ECO:0007669"/>
    <property type="project" value="UniProtKB-KW"/>
</dbReference>
<keyword evidence="7" id="KW-1133">Transmembrane helix</keyword>
<dbReference type="CDD" id="cd07326">
    <property type="entry name" value="M56_BlaR1_MecR1_like"/>
    <property type="match status" value="1"/>
</dbReference>
<feature type="transmembrane region" description="Helical" evidence="7">
    <location>
        <begin position="284"/>
        <end position="305"/>
    </location>
</feature>
<dbReference type="AlphaFoldDB" id="A0AAJ3NSA9"/>
<evidence type="ECO:0000256" key="7">
    <source>
        <dbReference type="SAM" id="Phobius"/>
    </source>
</evidence>
<protein>
    <submittedName>
        <fullName evidence="9">Peptidase M48</fullName>
    </submittedName>
</protein>
<organism evidence="9 10">
    <name type="scientific">Mycobacterium saskatchewanense</name>
    <dbReference type="NCBI Taxonomy" id="220927"/>
    <lineage>
        <taxon>Bacteria</taxon>
        <taxon>Bacillati</taxon>
        <taxon>Actinomycetota</taxon>
        <taxon>Actinomycetes</taxon>
        <taxon>Mycobacteriales</taxon>
        <taxon>Mycobacteriaceae</taxon>
        <taxon>Mycobacterium</taxon>
        <taxon>Mycobacterium simiae complex</taxon>
    </lineage>
</organism>
<feature type="transmembrane region" description="Helical" evidence="7">
    <location>
        <begin position="34"/>
        <end position="58"/>
    </location>
</feature>
<evidence type="ECO:0000256" key="1">
    <source>
        <dbReference type="ARBA" id="ARBA00022670"/>
    </source>
</evidence>
<keyword evidence="10" id="KW-1185">Reference proteome</keyword>
<dbReference type="Pfam" id="PF01435">
    <property type="entry name" value="Peptidase_M48"/>
    <property type="match status" value="1"/>
</dbReference>
<dbReference type="EMBL" id="LQPR01000013">
    <property type="protein sequence ID" value="ORW73681.1"/>
    <property type="molecule type" value="Genomic_DNA"/>
</dbReference>
<keyword evidence="2" id="KW-0479">Metal-binding</keyword>
<proteinExistence type="inferred from homology"/>
<keyword evidence="5 6" id="KW-0482">Metalloprotease</keyword>
<evidence type="ECO:0000256" key="2">
    <source>
        <dbReference type="ARBA" id="ARBA00022723"/>
    </source>
</evidence>
<evidence type="ECO:0000256" key="4">
    <source>
        <dbReference type="ARBA" id="ARBA00022833"/>
    </source>
</evidence>
<evidence type="ECO:0000259" key="8">
    <source>
        <dbReference type="Pfam" id="PF01435"/>
    </source>
</evidence>
<dbReference type="PANTHER" id="PTHR34978:SF3">
    <property type="entry name" value="SLR0241 PROTEIN"/>
    <property type="match status" value="1"/>
</dbReference>
<evidence type="ECO:0000313" key="9">
    <source>
        <dbReference type="EMBL" id="ORW73681.1"/>
    </source>
</evidence>
<comment type="caution">
    <text evidence="9">The sequence shown here is derived from an EMBL/GenBank/DDBJ whole genome shotgun (WGS) entry which is preliminary data.</text>
</comment>
<dbReference type="InterPro" id="IPR052173">
    <property type="entry name" value="Beta-lactam_resp_regulator"/>
</dbReference>
<evidence type="ECO:0000256" key="3">
    <source>
        <dbReference type="ARBA" id="ARBA00022801"/>
    </source>
</evidence>
<feature type="transmembrane region" description="Helical" evidence="7">
    <location>
        <begin position="89"/>
        <end position="115"/>
    </location>
</feature>